<dbReference type="Pfam" id="PF10604">
    <property type="entry name" value="Polyketide_cyc2"/>
    <property type="match status" value="1"/>
</dbReference>
<dbReference type="InterPro" id="IPR023393">
    <property type="entry name" value="START-like_dom_sf"/>
</dbReference>
<dbReference type="Gene3D" id="3.30.530.20">
    <property type="match status" value="1"/>
</dbReference>
<dbReference type="InterPro" id="IPR019587">
    <property type="entry name" value="Polyketide_cyclase/dehydratase"/>
</dbReference>
<protein>
    <submittedName>
        <fullName evidence="1">SRPBCC domain-containing protein</fullName>
    </submittedName>
</protein>
<dbReference type="Proteomes" id="UP000568696">
    <property type="component" value="Unassembled WGS sequence"/>
</dbReference>
<organism evidence="1 2">
    <name type="scientific">Corynebacterium pollutisoli</name>
    <dbReference type="NCBI Taxonomy" id="1610489"/>
    <lineage>
        <taxon>Bacteria</taxon>
        <taxon>Bacillati</taxon>
        <taxon>Actinomycetota</taxon>
        <taxon>Actinomycetes</taxon>
        <taxon>Mycobacteriales</taxon>
        <taxon>Corynebacteriaceae</taxon>
        <taxon>Corynebacterium</taxon>
    </lineage>
</organism>
<dbReference type="PANTHER" id="PTHR36166:SF1">
    <property type="entry name" value="SRPBCC DOMAIN-CONTAINING PROTEIN"/>
    <property type="match status" value="1"/>
</dbReference>
<accession>A0A7X8MVL3</accession>
<gene>
    <name evidence="1" type="ORF">GX356_02765</name>
</gene>
<sequence length="130" mass="14585">PEQAWKTITDLQNHPTWNPNVVRLEGQPVVGTRLINRTRSDTTEMTFHPEVIVAEPNRELRWRGSLGVRGLADGEHYYRIDPGPTPGQVTITQGEVFRGALVTLLRPFFNLAAKFAVSTKSLAEHVEKQG</sequence>
<proteinExistence type="predicted"/>
<dbReference type="PANTHER" id="PTHR36166">
    <property type="entry name" value="CHROMOSOME 9, WHOLE GENOME SHOTGUN SEQUENCE"/>
    <property type="match status" value="1"/>
</dbReference>
<dbReference type="AlphaFoldDB" id="A0A7X8MVL3"/>
<dbReference type="SUPFAM" id="SSF55961">
    <property type="entry name" value="Bet v1-like"/>
    <property type="match status" value="1"/>
</dbReference>
<feature type="non-terminal residue" evidence="1">
    <location>
        <position position="1"/>
    </location>
</feature>
<dbReference type="EMBL" id="JAAYSN010000069">
    <property type="protein sequence ID" value="NLP38633.1"/>
    <property type="molecule type" value="Genomic_DNA"/>
</dbReference>
<name>A0A7X8MVL3_9CORY</name>
<comment type="caution">
    <text evidence="1">The sequence shown here is derived from an EMBL/GenBank/DDBJ whole genome shotgun (WGS) entry which is preliminary data.</text>
</comment>
<reference evidence="1 2" key="1">
    <citation type="journal article" date="2020" name="Biotechnol. Biofuels">
        <title>New insights from the biogas microbiome by comprehensive genome-resolved metagenomics of nearly 1600 species originating from multiple anaerobic digesters.</title>
        <authorList>
            <person name="Campanaro S."/>
            <person name="Treu L."/>
            <person name="Rodriguez-R L.M."/>
            <person name="Kovalovszki A."/>
            <person name="Ziels R.M."/>
            <person name="Maus I."/>
            <person name="Zhu X."/>
            <person name="Kougias P.G."/>
            <person name="Basile A."/>
            <person name="Luo G."/>
            <person name="Schluter A."/>
            <person name="Konstantinidis K.T."/>
            <person name="Angelidaki I."/>
        </authorList>
    </citation>
    <scope>NUCLEOTIDE SEQUENCE [LARGE SCALE GENOMIC DNA]</scope>
    <source>
        <strain evidence="1">AS23ysBPME_344</strain>
    </source>
</reference>
<evidence type="ECO:0000313" key="1">
    <source>
        <dbReference type="EMBL" id="NLP38633.1"/>
    </source>
</evidence>
<dbReference type="CDD" id="cd07822">
    <property type="entry name" value="SRPBCC_4"/>
    <property type="match status" value="1"/>
</dbReference>
<evidence type="ECO:0000313" key="2">
    <source>
        <dbReference type="Proteomes" id="UP000568696"/>
    </source>
</evidence>